<feature type="region of interest" description="Disordered" evidence="1">
    <location>
        <begin position="470"/>
        <end position="520"/>
    </location>
</feature>
<protein>
    <submittedName>
        <fullName evidence="3">Cell wall binding repeat 2</fullName>
    </submittedName>
</protein>
<evidence type="ECO:0000313" key="3">
    <source>
        <dbReference type="EMBL" id="SFR99826.1"/>
    </source>
</evidence>
<organism evidence="3 4">
    <name type="scientific">Agrococcus baldri</name>
    <dbReference type="NCBI Taxonomy" id="153730"/>
    <lineage>
        <taxon>Bacteria</taxon>
        <taxon>Bacillati</taxon>
        <taxon>Actinomycetota</taxon>
        <taxon>Actinomycetes</taxon>
        <taxon>Micrococcales</taxon>
        <taxon>Microbacteriaceae</taxon>
        <taxon>Agrococcus</taxon>
    </lineage>
</organism>
<dbReference type="Pfam" id="PF04122">
    <property type="entry name" value="CW_binding_2"/>
    <property type="match status" value="3"/>
</dbReference>
<dbReference type="PROSITE" id="PS51318">
    <property type="entry name" value="TAT"/>
    <property type="match status" value="1"/>
</dbReference>
<dbReference type="InterPro" id="IPR006311">
    <property type="entry name" value="TAT_signal"/>
</dbReference>
<dbReference type="Gene3D" id="3.40.50.12090">
    <property type="match status" value="1"/>
</dbReference>
<feature type="signal peptide" evidence="2">
    <location>
        <begin position="1"/>
        <end position="41"/>
    </location>
</feature>
<dbReference type="InterPro" id="IPR051922">
    <property type="entry name" value="Bact_Sporulation_Assoc"/>
</dbReference>
<feature type="compositionally biased region" description="Pro residues" evidence="1">
    <location>
        <begin position="491"/>
        <end position="515"/>
    </location>
</feature>
<proteinExistence type="predicted"/>
<evidence type="ECO:0000313" key="4">
    <source>
        <dbReference type="Proteomes" id="UP000198506"/>
    </source>
</evidence>
<dbReference type="InterPro" id="IPR008969">
    <property type="entry name" value="CarboxyPept-like_regulatory"/>
</dbReference>
<dbReference type="Gene3D" id="2.60.40.1120">
    <property type="entry name" value="Carboxypeptidase-like, regulatory domain"/>
    <property type="match status" value="1"/>
</dbReference>
<dbReference type="AlphaFoldDB" id="A0AA94KYL3"/>
<comment type="caution">
    <text evidence="3">The sequence shown here is derived from an EMBL/GenBank/DDBJ whole genome shotgun (WGS) entry which is preliminary data.</text>
</comment>
<dbReference type="InterPro" id="IPR007253">
    <property type="entry name" value="Cell_wall-bd_2"/>
</dbReference>
<name>A0AA94KYL3_9MICO</name>
<dbReference type="RefSeq" id="WP_092915334.1">
    <property type="nucleotide sequence ID" value="NZ_FOZN01000001.1"/>
</dbReference>
<accession>A0AA94KYL3</accession>
<sequence length="817" mass="82908">MAEAARTTVGSRWTRLQALAVAAALAVGLAVLPATAPPAQAAPPPGQGEVIVTITADDTGLPVENAWVQVTADDPNGLLFDGYTDASGTVTIHADPGAYRIWASYGGYAESFFPNAFLLADAQVIRVVEGATQSRAMRLMVGGSATITTTFAGAAPEQEVMVSLVRRQADGSFEFVPNIGCSTFTGSCLIEGVPPGDYRAIASIGSWTPGYGQWLPGVWPSRTGTVSIADRQHVDATVTMPAATTVTGSVMLDFASAVPAVDVQVRAVYLDAMPQEEPLVAQLSIAPGANAPFTLPVEPGRAFQLQLESQLTNTGATFDPGKVIITEQWTASGMALVGTAVTVAVGEARSFTLTGHAGARFTGDYTIRGDSGGPLSVDCDTCGIPVVELYRQVGGAWVLVDEHRWGSEDVFGAVQGFWFTGVAPGTYTLGFWADTLCREYWRDSETLTGATSFQVTMAGITGELRADLQPIAGGCTQPTPDPDPGPDPDPDPGPGPGPDPDPGPDPGPGPDPDPGSLPTAERLAGANRYATSVAISQRSFPGTAPVVYLASGTSFPDGLAAGPAAAHEGGPVLLTPQGSVPQVVLDEIARLQPAKVVIVGGTPSVSAAASQQVAGLPGSPTVTRLGGANRYETSRLIAAHAFPTGAPAAFLATGAKFPDALTAGPAAALRDGPVLLVRGNAPTADAETLQTLAALGVGWVGIAGDANSVSAGIASSVDAAVPTVQRFAGGNRFETATLIGGLFPTADTVLVASGLGFADALPGAAAAGAAGAPMVLARNSCMPAPTLAALEGWMPSRVVLLGGIPTLNAAVAGYTRC</sequence>
<keyword evidence="4" id="KW-1185">Reference proteome</keyword>
<dbReference type="PANTHER" id="PTHR30032:SF8">
    <property type="entry name" value="GERMINATION-SPECIFIC N-ACETYLMURAMOYL-L-ALANINE AMIDASE"/>
    <property type="match status" value="1"/>
</dbReference>
<dbReference type="EMBL" id="FOZN01000001">
    <property type="protein sequence ID" value="SFR99826.1"/>
    <property type="molecule type" value="Genomic_DNA"/>
</dbReference>
<feature type="chain" id="PRO_5041739376" evidence="2">
    <location>
        <begin position="42"/>
        <end position="817"/>
    </location>
</feature>
<evidence type="ECO:0000256" key="1">
    <source>
        <dbReference type="SAM" id="MobiDB-lite"/>
    </source>
</evidence>
<dbReference type="SUPFAM" id="SSF49464">
    <property type="entry name" value="Carboxypeptidase regulatory domain-like"/>
    <property type="match status" value="1"/>
</dbReference>
<keyword evidence="2" id="KW-0732">Signal</keyword>
<dbReference type="PANTHER" id="PTHR30032">
    <property type="entry name" value="N-ACETYLMURAMOYL-L-ALANINE AMIDASE-RELATED"/>
    <property type="match status" value="1"/>
</dbReference>
<dbReference type="Proteomes" id="UP000198506">
    <property type="component" value="Unassembled WGS sequence"/>
</dbReference>
<gene>
    <name evidence="3" type="ORF">SAMN04487783_0391</name>
</gene>
<evidence type="ECO:0000256" key="2">
    <source>
        <dbReference type="SAM" id="SignalP"/>
    </source>
</evidence>
<reference evidence="3 4" key="1">
    <citation type="submission" date="2016-10" db="EMBL/GenBank/DDBJ databases">
        <authorList>
            <person name="Varghese N."/>
            <person name="Submissions S."/>
        </authorList>
    </citation>
    <scope>NUCLEOTIDE SEQUENCE [LARGE SCALE GENOMIC DNA]</scope>
    <source>
        <strain evidence="3 4">IAM 15147</strain>
    </source>
</reference>